<feature type="transmembrane region" description="Helical" evidence="8">
    <location>
        <begin position="74"/>
        <end position="96"/>
    </location>
</feature>
<dbReference type="InterPro" id="IPR036259">
    <property type="entry name" value="MFS_trans_sf"/>
</dbReference>
<feature type="transmembrane region" description="Helical" evidence="8">
    <location>
        <begin position="42"/>
        <end position="62"/>
    </location>
</feature>
<evidence type="ECO:0000259" key="9">
    <source>
        <dbReference type="PROSITE" id="PS50850"/>
    </source>
</evidence>
<evidence type="ECO:0000256" key="5">
    <source>
        <dbReference type="ARBA" id="ARBA00022692"/>
    </source>
</evidence>
<evidence type="ECO:0000256" key="4">
    <source>
        <dbReference type="ARBA" id="ARBA00022475"/>
    </source>
</evidence>
<keyword evidence="6 8" id="KW-1133">Transmembrane helix</keyword>
<keyword evidence="5 8" id="KW-0812">Transmembrane</keyword>
<keyword evidence="7 8" id="KW-0472">Membrane</keyword>
<dbReference type="RefSeq" id="WP_094013488.1">
    <property type="nucleotide sequence ID" value="NZ_NMQW01000002.1"/>
</dbReference>
<evidence type="ECO:0000256" key="1">
    <source>
        <dbReference type="ARBA" id="ARBA00004651"/>
    </source>
</evidence>
<dbReference type="CDD" id="cd17474">
    <property type="entry name" value="MFS_YfmO_like"/>
    <property type="match status" value="1"/>
</dbReference>
<dbReference type="PANTHER" id="PTHR43124">
    <property type="entry name" value="PURINE EFFLUX PUMP PBUE"/>
    <property type="match status" value="1"/>
</dbReference>
<dbReference type="PANTHER" id="PTHR43124:SF3">
    <property type="entry name" value="CHLORAMPHENICOL EFFLUX PUMP RV0191"/>
    <property type="match status" value="1"/>
</dbReference>
<dbReference type="EMBL" id="NMQW01000002">
    <property type="protein sequence ID" value="OXM88241.1"/>
    <property type="molecule type" value="Genomic_DNA"/>
</dbReference>
<feature type="transmembrane region" description="Helical" evidence="8">
    <location>
        <begin position="352"/>
        <end position="374"/>
    </location>
</feature>
<name>A0A229UYC2_9BACL</name>
<dbReference type="GO" id="GO:0005886">
    <property type="term" value="C:plasma membrane"/>
    <property type="evidence" value="ECO:0007669"/>
    <property type="project" value="UniProtKB-SubCell"/>
</dbReference>
<dbReference type="SUPFAM" id="SSF103473">
    <property type="entry name" value="MFS general substrate transporter"/>
    <property type="match status" value="1"/>
</dbReference>
<keyword evidence="3" id="KW-0813">Transport</keyword>
<dbReference type="OrthoDB" id="2986280at2"/>
<dbReference type="InterPro" id="IPR020846">
    <property type="entry name" value="MFS_dom"/>
</dbReference>
<dbReference type="Gene3D" id="1.20.1250.20">
    <property type="entry name" value="MFS general substrate transporter like domains"/>
    <property type="match status" value="1"/>
</dbReference>
<protein>
    <submittedName>
        <fullName evidence="10">MFS transporter</fullName>
    </submittedName>
</protein>
<accession>A0A229UYC2</accession>
<feature type="transmembrane region" description="Helical" evidence="8">
    <location>
        <begin position="7"/>
        <end position="30"/>
    </location>
</feature>
<comment type="subcellular location">
    <subcellularLocation>
        <location evidence="1">Cell membrane</location>
        <topology evidence="1">Multi-pass membrane protein</topology>
    </subcellularLocation>
</comment>
<dbReference type="InterPro" id="IPR001958">
    <property type="entry name" value="Tet-R_TetA/multi-R_MdtG-like"/>
</dbReference>
<feature type="transmembrane region" description="Helical" evidence="8">
    <location>
        <begin position="222"/>
        <end position="244"/>
    </location>
</feature>
<evidence type="ECO:0000256" key="6">
    <source>
        <dbReference type="ARBA" id="ARBA00022989"/>
    </source>
</evidence>
<comment type="caution">
    <text evidence="10">The sequence shown here is derived from an EMBL/GenBank/DDBJ whole genome shotgun (WGS) entry which is preliminary data.</text>
</comment>
<evidence type="ECO:0000256" key="7">
    <source>
        <dbReference type="ARBA" id="ARBA00023136"/>
    </source>
</evidence>
<feature type="transmembrane region" description="Helical" evidence="8">
    <location>
        <begin position="290"/>
        <end position="310"/>
    </location>
</feature>
<evidence type="ECO:0000313" key="10">
    <source>
        <dbReference type="EMBL" id="OXM88241.1"/>
    </source>
</evidence>
<dbReference type="Pfam" id="PF07690">
    <property type="entry name" value="MFS_1"/>
    <property type="match status" value="1"/>
</dbReference>
<evidence type="ECO:0000313" key="11">
    <source>
        <dbReference type="Proteomes" id="UP000215509"/>
    </source>
</evidence>
<dbReference type="PROSITE" id="PS50850">
    <property type="entry name" value="MFS"/>
    <property type="match status" value="1"/>
</dbReference>
<sequence>MESGKTGALLSLSSVPFIMTLGNSMLIPTLPTLTRQLHVSSFQISLIITVYSMVAIVLIPVAGYLSDRFGRKMVMIPSLVIAGVGGAVCAVAASFMEQSYLYILGGRLLQGIGAAGAAPIVLPLVGDLFQKESDVSAGLGLIETANTFGKVLSPILGSLLAAVVWYLPFYAIPVLCLVSLLLVGLLVRIPKDRADQKSQKPYSSFRSFWQAIVDLFRDKARWLIAVFFTGAVCMYAVFAALFYLSNLLEDTYGIDGVSKGWLLAIPLAALCLVSFITGKLIGENKPLMKWLTFIGLAITCGALICCGLFGEASLGRLLWLLGAMGAGIGAALPSLDALIIEGIEKEQRGTVTSLYSSMRFIGVAAGPPVASLFMNASVNWLFYSTSILGGIAALWTLMAIRPAQSLKQKAASR</sequence>
<keyword evidence="4" id="KW-1003">Cell membrane</keyword>
<proteinExistence type="inferred from homology"/>
<feature type="transmembrane region" description="Helical" evidence="8">
    <location>
        <begin position="380"/>
        <end position="400"/>
    </location>
</feature>
<dbReference type="PRINTS" id="PR01035">
    <property type="entry name" value="TCRTETA"/>
</dbReference>
<dbReference type="PROSITE" id="PS00216">
    <property type="entry name" value="SUGAR_TRANSPORT_1"/>
    <property type="match status" value="1"/>
</dbReference>
<evidence type="ECO:0000256" key="2">
    <source>
        <dbReference type="ARBA" id="ARBA00007520"/>
    </source>
</evidence>
<dbReference type="Proteomes" id="UP000215509">
    <property type="component" value="Unassembled WGS sequence"/>
</dbReference>
<dbReference type="GO" id="GO:0022857">
    <property type="term" value="F:transmembrane transporter activity"/>
    <property type="evidence" value="ECO:0007669"/>
    <property type="project" value="InterPro"/>
</dbReference>
<feature type="domain" description="Major facilitator superfamily (MFS) profile" evidence="9">
    <location>
        <begin position="8"/>
        <end position="404"/>
    </location>
</feature>
<dbReference type="InterPro" id="IPR005829">
    <property type="entry name" value="Sugar_transporter_CS"/>
</dbReference>
<evidence type="ECO:0000256" key="8">
    <source>
        <dbReference type="SAM" id="Phobius"/>
    </source>
</evidence>
<organism evidence="10 11">
    <name type="scientific">Paenibacillus rigui</name>
    <dbReference type="NCBI Taxonomy" id="554312"/>
    <lineage>
        <taxon>Bacteria</taxon>
        <taxon>Bacillati</taxon>
        <taxon>Bacillota</taxon>
        <taxon>Bacilli</taxon>
        <taxon>Bacillales</taxon>
        <taxon>Paenibacillaceae</taxon>
        <taxon>Paenibacillus</taxon>
    </lineage>
</organism>
<feature type="transmembrane region" description="Helical" evidence="8">
    <location>
        <begin position="172"/>
        <end position="190"/>
    </location>
</feature>
<comment type="similarity">
    <text evidence="2">Belongs to the major facilitator superfamily. TCR/Tet family.</text>
</comment>
<gene>
    <name evidence="10" type="ORF">CF651_01400</name>
</gene>
<dbReference type="InterPro" id="IPR011701">
    <property type="entry name" value="MFS"/>
</dbReference>
<dbReference type="AlphaFoldDB" id="A0A229UYC2"/>
<keyword evidence="11" id="KW-1185">Reference proteome</keyword>
<dbReference type="InterPro" id="IPR050189">
    <property type="entry name" value="MFS_Efflux_Transporters"/>
</dbReference>
<feature type="transmembrane region" description="Helical" evidence="8">
    <location>
        <begin position="316"/>
        <end position="340"/>
    </location>
</feature>
<evidence type="ECO:0000256" key="3">
    <source>
        <dbReference type="ARBA" id="ARBA00022448"/>
    </source>
</evidence>
<feature type="transmembrane region" description="Helical" evidence="8">
    <location>
        <begin position="260"/>
        <end position="278"/>
    </location>
</feature>
<reference evidence="10 11" key="1">
    <citation type="submission" date="2017-07" db="EMBL/GenBank/DDBJ databases">
        <title>Genome sequencing and assembly of Paenibacillus rigui.</title>
        <authorList>
            <person name="Mayilraj S."/>
        </authorList>
    </citation>
    <scope>NUCLEOTIDE SEQUENCE [LARGE SCALE GENOMIC DNA]</scope>
    <source>
        <strain evidence="10 11">JCM 16352</strain>
    </source>
</reference>